<reference evidence="3" key="1">
    <citation type="journal article" date="2021" name="Proc. Natl. Acad. Sci. U.S.A.">
        <title>Three genomes in the algal genus Volvox reveal the fate of a haploid sex-determining region after a transition to homothallism.</title>
        <authorList>
            <person name="Yamamoto K."/>
            <person name="Hamaji T."/>
            <person name="Kawai-Toyooka H."/>
            <person name="Matsuzaki R."/>
            <person name="Takahashi F."/>
            <person name="Nishimura Y."/>
            <person name="Kawachi M."/>
            <person name="Noguchi H."/>
            <person name="Minakuchi Y."/>
            <person name="Umen J.G."/>
            <person name="Toyoda A."/>
            <person name="Nozaki H."/>
        </authorList>
    </citation>
    <scope>NUCLEOTIDE SEQUENCE</scope>
    <source>
        <strain evidence="3">NIES-3785</strain>
        <strain evidence="2">NIES-3786</strain>
    </source>
</reference>
<sequence>MLSATGPSHLRAGRHKGRDLSYCSCSPRSSTSTARSSRVAMATHRCLRRGQFSGPAGTAAGGGGRGRAAAVPRLVIFHSLGPGRAGGGGASDAPRVEEPSTALLLAWFACGNRSLFAAQCLVEVVVELYREGRTFGELQLSLKMATQGARTRRSRGAEDSDAATAAPASAPGGQQRLAADEEEVLPPLLQGQEEDVLVSWVALVFLTLEELGVPRDRIPQQQGEEKAELAGAGTSGRGADVGDSGSGSSSMAAGNTYLRGMLGYVRQTLGMYDEGQTLARVAGLQGLVQQSSGAASSPFLVLMQQYTRLVLLTVEVVAAGGLPTVRPLRLPETVLRPSGYSQAFSSSCNAVLEDKPLESPAKSRDQQQQMMVLEAATEACPARGLAVRLLIAFMGAVLGSQWSLAKFVEAVRVAYDQGLAADELFSQLDEQEFLQSGGLLPISSAAAAAPEAAAAAAPDSVREDSAAAPQPAPQYQITKALLSTWISLSYMTLAQLAIPYPDAGRRLGWAWVGFGDPTEALGMNDFVGNVLRQMAGEDPRTMPSSPNVLDGSNPDPDSDPDATADTKAGARRRDGALMVRVEDESLPATSTAVRVLTQQVALVQAVCRMVVIGD</sequence>
<comment type="caution">
    <text evidence="3">The sequence shown here is derived from an EMBL/GenBank/DDBJ whole genome shotgun (WGS) entry which is preliminary data.</text>
</comment>
<evidence type="ECO:0000256" key="1">
    <source>
        <dbReference type="SAM" id="MobiDB-lite"/>
    </source>
</evidence>
<proteinExistence type="predicted"/>
<evidence type="ECO:0000313" key="2">
    <source>
        <dbReference type="EMBL" id="GIL91237.1"/>
    </source>
</evidence>
<feature type="compositionally biased region" description="Basic and acidic residues" evidence="1">
    <location>
        <begin position="217"/>
        <end position="228"/>
    </location>
</feature>
<feature type="region of interest" description="Disordered" evidence="1">
    <location>
        <begin position="536"/>
        <end position="574"/>
    </location>
</feature>
<feature type="region of interest" description="Disordered" evidence="1">
    <location>
        <begin position="217"/>
        <end position="249"/>
    </location>
</feature>
<feature type="compositionally biased region" description="Low complexity" evidence="1">
    <location>
        <begin position="162"/>
        <end position="171"/>
    </location>
</feature>
<keyword evidence="5" id="KW-1185">Reference proteome</keyword>
<dbReference type="Proteomes" id="UP000747110">
    <property type="component" value="Unassembled WGS sequence"/>
</dbReference>
<feature type="compositionally biased region" description="Low complexity" evidence="1">
    <location>
        <begin position="237"/>
        <end position="249"/>
    </location>
</feature>
<evidence type="ECO:0000313" key="5">
    <source>
        <dbReference type="Proteomes" id="UP000747110"/>
    </source>
</evidence>
<dbReference type="AlphaFoldDB" id="A0A8J4GXZ9"/>
<name>A0A8J4GXZ9_9CHLO</name>
<accession>A0A8J4GXZ9</accession>
<protein>
    <submittedName>
        <fullName evidence="3">Uncharacterized protein</fullName>
    </submittedName>
</protein>
<gene>
    <name evidence="2" type="ORF">Vretifemale_18917</name>
    <name evidence="3" type="ORF">Vretimale_18838</name>
</gene>
<evidence type="ECO:0000313" key="3">
    <source>
        <dbReference type="EMBL" id="GIM16223.1"/>
    </source>
</evidence>
<dbReference type="EMBL" id="BNCP01000063">
    <property type="protein sequence ID" value="GIL91237.1"/>
    <property type="molecule type" value="Genomic_DNA"/>
</dbReference>
<evidence type="ECO:0000313" key="4">
    <source>
        <dbReference type="Proteomes" id="UP000722791"/>
    </source>
</evidence>
<dbReference type="OrthoDB" id="541230at2759"/>
<feature type="region of interest" description="Disordered" evidence="1">
    <location>
        <begin position="149"/>
        <end position="177"/>
    </location>
</feature>
<dbReference type="Proteomes" id="UP000722791">
    <property type="component" value="Unassembled WGS sequence"/>
</dbReference>
<dbReference type="EMBL" id="BNCQ01000075">
    <property type="protein sequence ID" value="GIM16223.1"/>
    <property type="molecule type" value="Genomic_DNA"/>
</dbReference>
<organism evidence="3 4">
    <name type="scientific">Volvox reticuliferus</name>
    <dbReference type="NCBI Taxonomy" id="1737510"/>
    <lineage>
        <taxon>Eukaryota</taxon>
        <taxon>Viridiplantae</taxon>
        <taxon>Chlorophyta</taxon>
        <taxon>core chlorophytes</taxon>
        <taxon>Chlorophyceae</taxon>
        <taxon>CS clade</taxon>
        <taxon>Chlamydomonadales</taxon>
        <taxon>Volvocaceae</taxon>
        <taxon>Volvox</taxon>
    </lineage>
</organism>